<organism evidence="2 3">
    <name type="scientific">Micromonospora fluostatini</name>
    <dbReference type="NCBI Taxonomy" id="1629071"/>
    <lineage>
        <taxon>Bacteria</taxon>
        <taxon>Bacillati</taxon>
        <taxon>Actinomycetota</taxon>
        <taxon>Actinomycetes</taxon>
        <taxon>Micromonosporales</taxon>
        <taxon>Micromonosporaceae</taxon>
        <taxon>Micromonospora</taxon>
    </lineage>
</organism>
<dbReference type="EMBL" id="SMKE01000094">
    <property type="protein sequence ID" value="TDC00623.1"/>
    <property type="molecule type" value="Genomic_DNA"/>
</dbReference>
<accession>A0ABY2DKL1</accession>
<evidence type="ECO:0000313" key="2">
    <source>
        <dbReference type="EMBL" id="TDC00623.1"/>
    </source>
</evidence>
<gene>
    <name evidence="2" type="ORF">E1091_04505</name>
</gene>
<reference evidence="2 3" key="1">
    <citation type="submission" date="2019-02" db="EMBL/GenBank/DDBJ databases">
        <title>Draft genome sequences of novel Actinobacteria.</title>
        <authorList>
            <person name="Sahin N."/>
            <person name="Ay H."/>
            <person name="Saygin H."/>
        </authorList>
    </citation>
    <scope>NUCLEOTIDE SEQUENCE [LARGE SCALE GENOMIC DNA]</scope>
    <source>
        <strain evidence="2 3">JCM 30529</strain>
    </source>
</reference>
<protein>
    <submittedName>
        <fullName evidence="2">Uncharacterized protein</fullName>
    </submittedName>
</protein>
<evidence type="ECO:0000313" key="3">
    <source>
        <dbReference type="Proteomes" id="UP000295626"/>
    </source>
</evidence>
<sequence length="255" mass="26507">MGAGRSTSQVTCGPAVGPGGTADGCRAKTTPRSSANSTVPTTVNVRPPPVIRSPWPTPSRRWAARLAATSSAAAGARPDSSRPGPRASGSARSSARAPNVSTRSPVSTVSAVHQCTGLTRLPAGSRSVTSARVPGRFRPTASPARGRQSVPHGFWCRAVSLANVSSASAAPRRRSICSARVSSPMSTLTAAKLNASTGRAIIVRTSAVRPRARSASRRAMRSAARHDPTVPVSRPYRLPGRRRPAVPDRVTGRCR</sequence>
<comment type="caution">
    <text evidence="2">The sequence shown here is derived from an EMBL/GenBank/DDBJ whole genome shotgun (WGS) entry which is preliminary data.</text>
</comment>
<keyword evidence="3" id="KW-1185">Reference proteome</keyword>
<feature type="compositionally biased region" description="Polar residues" evidence="1">
    <location>
        <begin position="1"/>
        <end position="11"/>
    </location>
</feature>
<proteinExistence type="predicted"/>
<evidence type="ECO:0000256" key="1">
    <source>
        <dbReference type="SAM" id="MobiDB-lite"/>
    </source>
</evidence>
<feature type="region of interest" description="Disordered" evidence="1">
    <location>
        <begin position="211"/>
        <end position="255"/>
    </location>
</feature>
<feature type="compositionally biased region" description="Pro residues" evidence="1">
    <location>
        <begin position="46"/>
        <end position="57"/>
    </location>
</feature>
<feature type="compositionally biased region" description="Basic residues" evidence="1">
    <location>
        <begin position="211"/>
        <end position="220"/>
    </location>
</feature>
<name>A0ABY2DKL1_9ACTN</name>
<feature type="compositionally biased region" description="Low complexity" evidence="1">
    <location>
        <begin position="59"/>
        <end position="98"/>
    </location>
</feature>
<feature type="compositionally biased region" description="Polar residues" evidence="1">
    <location>
        <begin position="99"/>
        <end position="117"/>
    </location>
</feature>
<dbReference type="Proteomes" id="UP000295626">
    <property type="component" value="Unassembled WGS sequence"/>
</dbReference>
<feature type="region of interest" description="Disordered" evidence="1">
    <location>
        <begin position="1"/>
        <end position="149"/>
    </location>
</feature>